<organism evidence="1 3">
    <name type="scientific">Peronospora effusa</name>
    <dbReference type="NCBI Taxonomy" id="542832"/>
    <lineage>
        <taxon>Eukaryota</taxon>
        <taxon>Sar</taxon>
        <taxon>Stramenopiles</taxon>
        <taxon>Oomycota</taxon>
        <taxon>Peronosporomycetes</taxon>
        <taxon>Peronosporales</taxon>
        <taxon>Peronosporaceae</taxon>
        <taxon>Peronospora</taxon>
    </lineage>
</organism>
<dbReference type="AlphaFoldDB" id="A0A3M6V9U5"/>
<comment type="caution">
    <text evidence="1">The sequence shown here is derived from an EMBL/GenBank/DDBJ whole genome shotgun (WGS) entry which is preliminary data.</text>
</comment>
<dbReference type="Proteomes" id="UP000282087">
    <property type="component" value="Unassembled WGS sequence"/>
</dbReference>
<dbReference type="EMBL" id="QKXF01000293">
    <property type="protein sequence ID" value="RQM12994.1"/>
    <property type="molecule type" value="Genomic_DNA"/>
</dbReference>
<sequence length="522" mass="60601">MDVTRTLQYWLFEKNKMPQPSTGQVHVLVIASKDFFKWKSRLLRPHTYDPESKYFWLEKEDTLPGVLSERMMLYCRPNFHEQVEFLRERVLKEGHQGWILGPSGTGKSSTATVFALTVDRNEWEVIWIDVALNPYCRCVRLIGDERMSRTIDNAKELEDVLQVDDDSKHRVVLVDGWTDEDDLSNIAKFFNRWFLREDVVMKRRLAFICSMTFRSRASDNFDLLTRAMEYLMYSWTLDEYLAATSDDMLFLVVEPYLGDSVSDRSAMVKAKYFYAGGSCRYMFCYNSTDVVDKLHVALDSQSNYSCLFAMFKTSAFIGVVKPVISRFAAMVVGVTWGPNKINDIMYPLNDYSNSALNGWMFELKFFASIRNGDLEIVDAAGNIHEKWSRSEVLKVDGIPHYLYFCRNPVWIMPQKWNEGGYDAIMVCKTTGLVRMLQVTSADTHIFHIEYFYSWLAKLQQSDQSFEIKTLEIVFVVERRKLNGFKFSTVTGEGLLEPFGWQKFTEAGRAKKVGFRGLLNRSM</sequence>
<dbReference type="Proteomes" id="UP000286097">
    <property type="component" value="Unassembled WGS sequence"/>
</dbReference>
<keyword evidence="3" id="KW-1185">Reference proteome</keyword>
<evidence type="ECO:0000313" key="2">
    <source>
        <dbReference type="EMBL" id="RQM12994.1"/>
    </source>
</evidence>
<dbReference type="EMBL" id="QLLG01000816">
    <property type="protein sequence ID" value="RMX62036.1"/>
    <property type="molecule type" value="Genomic_DNA"/>
</dbReference>
<dbReference type="InterPro" id="IPR027417">
    <property type="entry name" value="P-loop_NTPase"/>
</dbReference>
<evidence type="ECO:0000313" key="3">
    <source>
        <dbReference type="Proteomes" id="UP000282087"/>
    </source>
</evidence>
<evidence type="ECO:0000313" key="4">
    <source>
        <dbReference type="Proteomes" id="UP000286097"/>
    </source>
</evidence>
<dbReference type="SUPFAM" id="SSF52540">
    <property type="entry name" value="P-loop containing nucleoside triphosphate hydrolases"/>
    <property type="match status" value="1"/>
</dbReference>
<name>A0A3M6V9U5_9STRA</name>
<reference evidence="3 4" key="1">
    <citation type="submission" date="2018-06" db="EMBL/GenBank/DDBJ databases">
        <title>Comparative genomics of downy mildews reveals potential adaptations to biotrophy.</title>
        <authorList>
            <person name="Fletcher K."/>
            <person name="Klosterman S.J."/>
            <person name="Derevnina L."/>
            <person name="Martin F."/>
            <person name="Koike S."/>
            <person name="Reyes Chin-Wo S."/>
            <person name="Mou B."/>
            <person name="Michelmore R."/>
        </authorList>
    </citation>
    <scope>NUCLEOTIDE SEQUENCE [LARGE SCALE GENOMIC DNA]</scope>
    <source>
        <strain evidence="2 4">R13</strain>
        <strain evidence="1 3">R14</strain>
    </source>
</reference>
<gene>
    <name evidence="2" type="ORF">DD237_008274</name>
    <name evidence="1" type="ORF">DD238_008173</name>
</gene>
<proteinExistence type="predicted"/>
<protein>
    <submittedName>
        <fullName evidence="1">Uncharacterized protein</fullName>
    </submittedName>
</protein>
<evidence type="ECO:0000313" key="1">
    <source>
        <dbReference type="EMBL" id="RMX62036.1"/>
    </source>
</evidence>
<dbReference type="VEuPathDB" id="FungiDB:DD237_008274"/>
<accession>A0A3M6V9U5</accession>